<accession>A0ACB0K2R0</accession>
<dbReference type="Proteomes" id="UP001177021">
    <property type="component" value="Unassembled WGS sequence"/>
</dbReference>
<comment type="caution">
    <text evidence="1">The sequence shown here is derived from an EMBL/GenBank/DDBJ whole genome shotgun (WGS) entry which is preliminary data.</text>
</comment>
<proteinExistence type="predicted"/>
<keyword evidence="2" id="KW-1185">Reference proteome</keyword>
<organism evidence="1 2">
    <name type="scientific">Trifolium pratense</name>
    <name type="common">Red clover</name>
    <dbReference type="NCBI Taxonomy" id="57577"/>
    <lineage>
        <taxon>Eukaryota</taxon>
        <taxon>Viridiplantae</taxon>
        <taxon>Streptophyta</taxon>
        <taxon>Embryophyta</taxon>
        <taxon>Tracheophyta</taxon>
        <taxon>Spermatophyta</taxon>
        <taxon>Magnoliopsida</taxon>
        <taxon>eudicotyledons</taxon>
        <taxon>Gunneridae</taxon>
        <taxon>Pentapetalae</taxon>
        <taxon>rosids</taxon>
        <taxon>fabids</taxon>
        <taxon>Fabales</taxon>
        <taxon>Fabaceae</taxon>
        <taxon>Papilionoideae</taxon>
        <taxon>50 kb inversion clade</taxon>
        <taxon>NPAAA clade</taxon>
        <taxon>Hologalegina</taxon>
        <taxon>IRL clade</taxon>
        <taxon>Trifolieae</taxon>
        <taxon>Trifolium</taxon>
    </lineage>
</organism>
<gene>
    <name evidence="1" type="ORF">MILVUS5_LOCUS18342</name>
</gene>
<evidence type="ECO:0000313" key="2">
    <source>
        <dbReference type="Proteomes" id="UP001177021"/>
    </source>
</evidence>
<protein>
    <submittedName>
        <fullName evidence="1">Uncharacterized protein</fullName>
    </submittedName>
</protein>
<evidence type="ECO:0000313" key="1">
    <source>
        <dbReference type="EMBL" id="CAJ2650536.1"/>
    </source>
</evidence>
<name>A0ACB0K2R0_TRIPR</name>
<reference evidence="1" key="1">
    <citation type="submission" date="2023-10" db="EMBL/GenBank/DDBJ databases">
        <authorList>
            <person name="Rodriguez Cubillos JULIANA M."/>
            <person name="De Vega J."/>
        </authorList>
    </citation>
    <scope>NUCLEOTIDE SEQUENCE</scope>
</reference>
<sequence>MEEQRYEVMHVLGSGNFAVTKLAKNIETGELVAIKYIQRGEKIDENVEREIINHRSLNHPHIINFKELFVTPSHLAIVLEYADGGELFHRIASNIIPKGRITEKEARYFFQQLISGVQYMHSMQICHRDLKLENTLLDGNPRTPQLKICDFGYSKSTLLHSRPKLVVGTPAYIAPEILSRQEYDGKPADVWSCGVILYVMLVGSYPFQDPEDPKNFRKIIKKIMDVQYSIPGYACISADCRHLLSRIFVANPAKRITIPEIQQHSWFLRYMPRETVEPGRKCYQETKNDELPRQQSVEEIMQLLQEARTTYVTNVDGNVEEKVVDVNDMHMHRLMIMPALIDLINLLYVEESGITWE</sequence>
<dbReference type="EMBL" id="CASHSV030000109">
    <property type="protein sequence ID" value="CAJ2650536.1"/>
    <property type="molecule type" value="Genomic_DNA"/>
</dbReference>